<evidence type="ECO:0000313" key="1">
    <source>
        <dbReference type="EMBL" id="KFD60359.1"/>
    </source>
</evidence>
<reference evidence="1" key="1">
    <citation type="journal article" date="2014" name="Nat. Genet.">
        <title>Genome and transcriptome of the porcine whipworm Trichuris suis.</title>
        <authorList>
            <person name="Jex A.R."/>
            <person name="Nejsum P."/>
            <person name="Schwarz E.M."/>
            <person name="Hu L."/>
            <person name="Young N.D."/>
            <person name="Hall R.S."/>
            <person name="Korhonen P.K."/>
            <person name="Liao S."/>
            <person name="Thamsborg S."/>
            <person name="Xia J."/>
            <person name="Xu P."/>
            <person name="Wang S."/>
            <person name="Scheerlinck J.P."/>
            <person name="Hofmann A."/>
            <person name="Sternberg P.W."/>
            <person name="Wang J."/>
            <person name="Gasser R.B."/>
        </authorList>
    </citation>
    <scope>NUCLEOTIDE SEQUENCE [LARGE SCALE GENOMIC DNA]</scope>
    <source>
        <strain evidence="1">DCEP-RM93F</strain>
    </source>
</reference>
<sequence length="82" mass="9192">MSSRIAAQNKRKPVFEGFEAHGLPGILVDVGPPWHLLPEQGGFIAVVHLLWKVAFPAHQSSELMREGRRRLLIGRRCFSGHP</sequence>
<organism evidence="1">
    <name type="scientific">Trichuris suis</name>
    <name type="common">pig whipworm</name>
    <dbReference type="NCBI Taxonomy" id="68888"/>
    <lineage>
        <taxon>Eukaryota</taxon>
        <taxon>Metazoa</taxon>
        <taxon>Ecdysozoa</taxon>
        <taxon>Nematoda</taxon>
        <taxon>Enoplea</taxon>
        <taxon>Dorylaimia</taxon>
        <taxon>Trichinellida</taxon>
        <taxon>Trichuridae</taxon>
        <taxon>Trichuris</taxon>
    </lineage>
</organism>
<name>A0A085MT13_9BILA</name>
<protein>
    <submittedName>
        <fullName evidence="1">Uncharacterized protein</fullName>
    </submittedName>
</protein>
<dbReference type="EMBL" id="KL367673">
    <property type="protein sequence ID" value="KFD60359.1"/>
    <property type="molecule type" value="Genomic_DNA"/>
</dbReference>
<accession>A0A085MT13</accession>
<dbReference type="Proteomes" id="UP000030758">
    <property type="component" value="Unassembled WGS sequence"/>
</dbReference>
<dbReference type="AlphaFoldDB" id="A0A085MT13"/>
<proteinExistence type="predicted"/>
<gene>
    <name evidence="1" type="ORF">M514_27469</name>
</gene>